<proteinExistence type="predicted"/>
<feature type="transmembrane region" description="Helical" evidence="2">
    <location>
        <begin position="299"/>
        <end position="316"/>
    </location>
</feature>
<protein>
    <submittedName>
        <fullName evidence="3">Uncharacterized protein</fullName>
    </submittedName>
</protein>
<dbReference type="Proteomes" id="UP000677054">
    <property type="component" value="Unassembled WGS sequence"/>
</dbReference>
<accession>A0A7R8X5M8</accession>
<keyword evidence="2" id="KW-1133">Transmembrane helix</keyword>
<evidence type="ECO:0000256" key="2">
    <source>
        <dbReference type="SAM" id="Phobius"/>
    </source>
</evidence>
<feature type="compositionally biased region" description="Basic and acidic residues" evidence="1">
    <location>
        <begin position="113"/>
        <end position="151"/>
    </location>
</feature>
<dbReference type="AlphaFoldDB" id="A0A7R8X5M8"/>
<feature type="transmembrane region" description="Helical" evidence="2">
    <location>
        <begin position="267"/>
        <end position="287"/>
    </location>
</feature>
<keyword evidence="4" id="KW-1185">Reference proteome</keyword>
<gene>
    <name evidence="3" type="ORF">DSTB1V02_LOCUS994</name>
</gene>
<feature type="transmembrane region" description="Helical" evidence="2">
    <location>
        <begin position="232"/>
        <end position="255"/>
    </location>
</feature>
<dbReference type="EMBL" id="CAJPEV010000083">
    <property type="protein sequence ID" value="CAG0880271.1"/>
    <property type="molecule type" value="Genomic_DNA"/>
</dbReference>
<reference evidence="3" key="1">
    <citation type="submission" date="2020-11" db="EMBL/GenBank/DDBJ databases">
        <authorList>
            <person name="Tran Van P."/>
        </authorList>
    </citation>
    <scope>NUCLEOTIDE SEQUENCE</scope>
</reference>
<evidence type="ECO:0000256" key="1">
    <source>
        <dbReference type="SAM" id="MobiDB-lite"/>
    </source>
</evidence>
<organism evidence="3">
    <name type="scientific">Darwinula stevensoni</name>
    <dbReference type="NCBI Taxonomy" id="69355"/>
    <lineage>
        <taxon>Eukaryota</taxon>
        <taxon>Metazoa</taxon>
        <taxon>Ecdysozoa</taxon>
        <taxon>Arthropoda</taxon>
        <taxon>Crustacea</taxon>
        <taxon>Oligostraca</taxon>
        <taxon>Ostracoda</taxon>
        <taxon>Podocopa</taxon>
        <taxon>Podocopida</taxon>
        <taxon>Darwinulocopina</taxon>
        <taxon>Darwinuloidea</taxon>
        <taxon>Darwinulidae</taxon>
        <taxon>Darwinula</taxon>
    </lineage>
</organism>
<sequence length="413" mass="46900">MILTRRFPMVVLNTDDRTSPSHLFEEASWFSLATARERLHQNACEISLGSLSILKSCIDQFGFIRRELWVRAETIARNGNLDPGSRMTNTGATEEDFQNSLADAMTEPNDSLELEKKHTEEKATGPKEMEGISRKNKRESRTPSRPGEKGKTILREIQEFEGETTTIGTLVGDFFAAELQIPDNMIASAMSFIYGVYNLAKFEDHEWNEDPLLRYVFSRLDSLDGIETGVSCFLMSLLGWSIAYGVASVVLFYAALRNHAILHVPWLILHLISILGCLIVGSILLEATNALRKSFAPKLLMFIVLIVGMIYGWMVVASNFCREKHMEEDVFPEEEYDHRGMRNHSGLSAKLSREEYLPEVQIRDETFHFPLTAPYPTPIRNHGVELRKKAFYLPPIIPYQLSTGNMQKLQGFI</sequence>
<evidence type="ECO:0000313" key="4">
    <source>
        <dbReference type="Proteomes" id="UP000677054"/>
    </source>
</evidence>
<dbReference type="EMBL" id="LR899600">
    <property type="protein sequence ID" value="CAD7240992.1"/>
    <property type="molecule type" value="Genomic_DNA"/>
</dbReference>
<feature type="region of interest" description="Disordered" evidence="1">
    <location>
        <begin position="108"/>
        <end position="151"/>
    </location>
</feature>
<evidence type="ECO:0000313" key="3">
    <source>
        <dbReference type="EMBL" id="CAD7240992.1"/>
    </source>
</evidence>
<keyword evidence="2" id="KW-0472">Membrane</keyword>
<name>A0A7R8X5M8_9CRUS</name>
<keyword evidence="2" id="KW-0812">Transmembrane</keyword>